<dbReference type="InParanoid" id="E4ZJY0"/>
<sequence length="177" mass="19732">MSYPLYSLPLNYEAERSEGTGTLLVSAGSAEVIHFNRLLLPRMPHSGEYTIPTRAAIVTLRCQGLGWTAISKQIGNCSPVGVQKFMRRLLVRADIAITTPPQTLPLARLLEILKDEHHHGRRERFPEGSEVANRLVEAALSEETQEVPHTRIVHMVEEEMVSRLSPELGNLQEESGS</sequence>
<dbReference type="HOGENOM" id="CLU_1518132_0_0_1"/>
<keyword evidence="2" id="KW-1185">Reference proteome</keyword>
<name>E4ZJY0_LEPMJ</name>
<organism evidence="2">
    <name type="scientific">Leptosphaeria maculans (strain JN3 / isolate v23.1.3 / race Av1-4-5-6-7-8)</name>
    <name type="common">Blackleg fungus</name>
    <name type="synonym">Phoma lingam</name>
    <dbReference type="NCBI Taxonomy" id="985895"/>
    <lineage>
        <taxon>Eukaryota</taxon>
        <taxon>Fungi</taxon>
        <taxon>Dikarya</taxon>
        <taxon>Ascomycota</taxon>
        <taxon>Pezizomycotina</taxon>
        <taxon>Dothideomycetes</taxon>
        <taxon>Pleosporomycetidae</taxon>
        <taxon>Pleosporales</taxon>
        <taxon>Pleosporineae</taxon>
        <taxon>Leptosphaeriaceae</taxon>
        <taxon>Plenodomus</taxon>
        <taxon>Plenodomus lingam/Leptosphaeria maculans species complex</taxon>
    </lineage>
</organism>
<dbReference type="OrthoDB" id="3940787at2759"/>
<gene>
    <name evidence="1" type="ORF">LEMA_P069230.1</name>
</gene>
<dbReference type="VEuPathDB" id="FungiDB:LEMA_P069230.1"/>
<reference evidence="2" key="1">
    <citation type="journal article" date="2011" name="Nat. Commun.">
        <title>Effector diversification within compartments of the Leptosphaeria maculans genome affected by Repeat-Induced Point mutations.</title>
        <authorList>
            <person name="Rouxel T."/>
            <person name="Grandaubert J."/>
            <person name="Hane J.K."/>
            <person name="Hoede C."/>
            <person name="van de Wouw A.P."/>
            <person name="Couloux A."/>
            <person name="Dominguez V."/>
            <person name="Anthouard V."/>
            <person name="Bally P."/>
            <person name="Bourras S."/>
            <person name="Cozijnsen A.J."/>
            <person name="Ciuffetti L.M."/>
            <person name="Degrave A."/>
            <person name="Dilmaghani A."/>
            <person name="Duret L."/>
            <person name="Fudal I."/>
            <person name="Goodwin S.B."/>
            <person name="Gout L."/>
            <person name="Glaser N."/>
            <person name="Linglin J."/>
            <person name="Kema G.H.J."/>
            <person name="Lapalu N."/>
            <person name="Lawrence C.B."/>
            <person name="May K."/>
            <person name="Meyer M."/>
            <person name="Ollivier B."/>
            <person name="Poulain J."/>
            <person name="Schoch C.L."/>
            <person name="Simon A."/>
            <person name="Spatafora J.W."/>
            <person name="Stachowiak A."/>
            <person name="Turgeon B.G."/>
            <person name="Tyler B.M."/>
            <person name="Vincent D."/>
            <person name="Weissenbach J."/>
            <person name="Amselem J."/>
            <person name="Quesneville H."/>
            <person name="Oliver R.P."/>
            <person name="Wincker P."/>
            <person name="Balesdent M.-H."/>
            <person name="Howlett B.J."/>
        </authorList>
    </citation>
    <scope>NUCLEOTIDE SEQUENCE [LARGE SCALE GENOMIC DNA]</scope>
    <source>
        <strain evidence="2">JN3 / isolate v23.1.3 / race Av1-4-5-6-7-8</strain>
    </source>
</reference>
<dbReference type="Proteomes" id="UP000002668">
    <property type="component" value="Genome"/>
</dbReference>
<evidence type="ECO:0000313" key="1">
    <source>
        <dbReference type="EMBL" id="CBX91415.1"/>
    </source>
</evidence>
<proteinExistence type="predicted"/>
<dbReference type="AlphaFoldDB" id="E4ZJY0"/>
<protein>
    <submittedName>
        <fullName evidence="1">Predicted protein</fullName>
    </submittedName>
</protein>
<dbReference type="EMBL" id="FP929072">
    <property type="protein sequence ID" value="CBX91415.1"/>
    <property type="molecule type" value="Genomic_DNA"/>
</dbReference>
<evidence type="ECO:0000313" key="2">
    <source>
        <dbReference type="Proteomes" id="UP000002668"/>
    </source>
</evidence>
<accession>E4ZJY0</accession>